<evidence type="ECO:0000313" key="2">
    <source>
        <dbReference type="EMBL" id="CAK0886742.1"/>
    </source>
</evidence>
<name>A0ABN9WNU3_9DINO</name>
<feature type="transmembrane region" description="Helical" evidence="1">
    <location>
        <begin position="45"/>
        <end position="62"/>
    </location>
</feature>
<feature type="non-terminal residue" evidence="2">
    <location>
        <position position="70"/>
    </location>
</feature>
<accession>A0ABN9WNU3</accession>
<sequence length="70" mass="8079">MAGTMLLGRPGFRHVLVPKVGLEDPRLKLEAFSPTMGFELTSLDLWWTSWMAILPFFTMFLCSEPMRFIL</sequence>
<gene>
    <name evidence="2" type="ORF">PCOR1329_LOCUS68017</name>
</gene>
<proteinExistence type="predicted"/>
<reference evidence="2" key="1">
    <citation type="submission" date="2023-10" db="EMBL/GenBank/DDBJ databases">
        <authorList>
            <person name="Chen Y."/>
            <person name="Shah S."/>
            <person name="Dougan E. K."/>
            <person name="Thang M."/>
            <person name="Chan C."/>
        </authorList>
    </citation>
    <scope>NUCLEOTIDE SEQUENCE [LARGE SCALE GENOMIC DNA]</scope>
</reference>
<keyword evidence="1" id="KW-0812">Transmembrane</keyword>
<comment type="caution">
    <text evidence="2">The sequence shown here is derived from an EMBL/GenBank/DDBJ whole genome shotgun (WGS) entry which is preliminary data.</text>
</comment>
<evidence type="ECO:0000256" key="1">
    <source>
        <dbReference type="SAM" id="Phobius"/>
    </source>
</evidence>
<organism evidence="2 3">
    <name type="scientific">Prorocentrum cordatum</name>
    <dbReference type="NCBI Taxonomy" id="2364126"/>
    <lineage>
        <taxon>Eukaryota</taxon>
        <taxon>Sar</taxon>
        <taxon>Alveolata</taxon>
        <taxon>Dinophyceae</taxon>
        <taxon>Prorocentrales</taxon>
        <taxon>Prorocentraceae</taxon>
        <taxon>Prorocentrum</taxon>
    </lineage>
</organism>
<dbReference type="EMBL" id="CAUYUJ010018842">
    <property type="protein sequence ID" value="CAK0886742.1"/>
    <property type="molecule type" value="Genomic_DNA"/>
</dbReference>
<keyword evidence="3" id="KW-1185">Reference proteome</keyword>
<dbReference type="Proteomes" id="UP001189429">
    <property type="component" value="Unassembled WGS sequence"/>
</dbReference>
<keyword evidence="1" id="KW-0472">Membrane</keyword>
<protein>
    <submittedName>
        <fullName evidence="2">Uncharacterized protein</fullName>
    </submittedName>
</protein>
<evidence type="ECO:0000313" key="3">
    <source>
        <dbReference type="Proteomes" id="UP001189429"/>
    </source>
</evidence>
<keyword evidence="1" id="KW-1133">Transmembrane helix</keyword>